<dbReference type="PROSITE" id="PS50164">
    <property type="entry name" value="GIY_YIG"/>
    <property type="match status" value="1"/>
</dbReference>
<dbReference type="CDD" id="cd10448">
    <property type="entry name" value="GIY-YIG_unchar_3"/>
    <property type="match status" value="1"/>
</dbReference>
<dbReference type="Pfam" id="PF01541">
    <property type="entry name" value="GIY-YIG"/>
    <property type="match status" value="1"/>
</dbReference>
<dbReference type="PATRIC" id="fig|229921.5.peg.3039"/>
<feature type="domain" description="GIY-YIG" evidence="2">
    <location>
        <begin position="5"/>
        <end position="81"/>
    </location>
</feature>
<evidence type="ECO:0000313" key="4">
    <source>
        <dbReference type="Proteomes" id="UP000050501"/>
    </source>
</evidence>
<dbReference type="PANTHER" id="PTHR34477">
    <property type="entry name" value="UPF0213 PROTEIN YHBQ"/>
    <property type="match status" value="1"/>
</dbReference>
<dbReference type="InterPro" id="IPR050190">
    <property type="entry name" value="UPF0213_domain"/>
</dbReference>
<dbReference type="SUPFAM" id="SSF82771">
    <property type="entry name" value="GIY-YIG endonuclease"/>
    <property type="match status" value="1"/>
</dbReference>
<comment type="similarity">
    <text evidence="1">Belongs to the UPF0213 family.</text>
</comment>
<gene>
    <name evidence="3" type="ORF">ADN01_03295</name>
</gene>
<dbReference type="EMBL" id="LGCM01000014">
    <property type="protein sequence ID" value="KPL89969.1"/>
    <property type="molecule type" value="Genomic_DNA"/>
</dbReference>
<accession>A0A0P6Y9Z9</accession>
<comment type="caution">
    <text evidence="3">The sequence shown here is derived from an EMBL/GenBank/DDBJ whole genome shotgun (WGS) entry which is preliminary data.</text>
</comment>
<proteinExistence type="inferred from homology"/>
<keyword evidence="4" id="KW-1185">Reference proteome</keyword>
<sequence>MMPRNDYFVYIMTNYNNAVLYTGVTNDLQRRVLEHKSGRGGVFTCRYHIKKLVYYEAGCDIQTAISRDKQIKAGSRQKKVDLVNSMNPEWKDLFEEGVGD</sequence>
<dbReference type="STRING" id="229921.ADN01_03295"/>
<reference evidence="3 4" key="1">
    <citation type="submission" date="2015-07" db="EMBL/GenBank/DDBJ databases">
        <title>Genome sequence of Levilinea saccharolytica DSM 16555.</title>
        <authorList>
            <person name="Hemp J."/>
            <person name="Ward L.M."/>
            <person name="Pace L.A."/>
            <person name="Fischer W.W."/>
        </authorList>
    </citation>
    <scope>NUCLEOTIDE SEQUENCE [LARGE SCALE GENOMIC DNA]</scope>
    <source>
        <strain evidence="3 4">KIBI-1</strain>
    </source>
</reference>
<dbReference type="InterPro" id="IPR035901">
    <property type="entry name" value="GIY-YIG_endonuc_sf"/>
</dbReference>
<name>A0A0P6Y9Z9_9CHLR</name>
<organism evidence="3 4">
    <name type="scientific">Levilinea saccharolytica</name>
    <dbReference type="NCBI Taxonomy" id="229921"/>
    <lineage>
        <taxon>Bacteria</taxon>
        <taxon>Bacillati</taxon>
        <taxon>Chloroflexota</taxon>
        <taxon>Anaerolineae</taxon>
        <taxon>Anaerolineales</taxon>
        <taxon>Anaerolineaceae</taxon>
        <taxon>Levilinea</taxon>
    </lineage>
</organism>
<dbReference type="AlphaFoldDB" id="A0A0P6Y9Z9"/>
<protein>
    <submittedName>
        <fullName evidence="3">Excinuclease ABC subunit C</fullName>
    </submittedName>
</protein>
<dbReference type="InterPro" id="IPR000305">
    <property type="entry name" value="GIY-YIG_endonuc"/>
</dbReference>
<evidence type="ECO:0000313" key="3">
    <source>
        <dbReference type="EMBL" id="KPL89969.1"/>
    </source>
</evidence>
<evidence type="ECO:0000256" key="1">
    <source>
        <dbReference type="ARBA" id="ARBA00007435"/>
    </source>
</evidence>
<dbReference type="PANTHER" id="PTHR34477:SF5">
    <property type="entry name" value="BSL5627 PROTEIN"/>
    <property type="match status" value="1"/>
</dbReference>
<dbReference type="Gene3D" id="3.40.1440.10">
    <property type="entry name" value="GIY-YIG endonuclease"/>
    <property type="match status" value="1"/>
</dbReference>
<evidence type="ECO:0000259" key="2">
    <source>
        <dbReference type="PROSITE" id="PS50164"/>
    </source>
</evidence>
<dbReference type="Proteomes" id="UP000050501">
    <property type="component" value="Unassembled WGS sequence"/>
</dbReference>